<organism evidence="2 3">
    <name type="scientific">Corynebacterium vitaeruminis DSM 20294</name>
    <dbReference type="NCBI Taxonomy" id="1224164"/>
    <lineage>
        <taxon>Bacteria</taxon>
        <taxon>Bacillati</taxon>
        <taxon>Actinomycetota</taxon>
        <taxon>Actinomycetes</taxon>
        <taxon>Mycobacteriales</taxon>
        <taxon>Corynebacteriaceae</taxon>
        <taxon>Corynebacterium</taxon>
    </lineage>
</organism>
<dbReference type="eggNOG" id="ENOG5031IR2">
    <property type="taxonomic scope" value="Bacteria"/>
</dbReference>
<dbReference type="HOGENOM" id="CLU_122360_0_0_11"/>
<reference evidence="2 3" key="1">
    <citation type="submission" date="2013-02" db="EMBL/GenBank/DDBJ databases">
        <title>The complete genome sequence of Corynebacterium vitaeruminis DSM 20294.</title>
        <authorList>
            <person name="Ruckert C."/>
            <person name="Albersmeier A."/>
            <person name="Kalinowski J."/>
        </authorList>
    </citation>
    <scope>NUCLEOTIDE SEQUENCE [LARGE SCALE GENOMIC DNA]</scope>
    <source>
        <strain evidence="3">ATCC 10234</strain>
    </source>
</reference>
<name>W5Y5M1_9CORY</name>
<dbReference type="Proteomes" id="UP000019222">
    <property type="component" value="Chromosome"/>
</dbReference>
<keyword evidence="1" id="KW-0472">Membrane</keyword>
<evidence type="ECO:0000313" key="3">
    <source>
        <dbReference type="Proteomes" id="UP000019222"/>
    </source>
</evidence>
<dbReference type="EMBL" id="CP004353">
    <property type="protein sequence ID" value="AHI21798.1"/>
    <property type="molecule type" value="Genomic_DNA"/>
</dbReference>
<keyword evidence="1" id="KW-0812">Transmembrane</keyword>
<dbReference type="AlphaFoldDB" id="W5Y5M1"/>
<feature type="transmembrane region" description="Helical" evidence="1">
    <location>
        <begin position="21"/>
        <end position="40"/>
    </location>
</feature>
<protein>
    <recommendedName>
        <fullName evidence="4">DUF3592 domain-containing protein</fullName>
    </recommendedName>
</protein>
<evidence type="ECO:0008006" key="4">
    <source>
        <dbReference type="Google" id="ProtNLM"/>
    </source>
</evidence>
<proteinExistence type="predicted"/>
<evidence type="ECO:0000256" key="1">
    <source>
        <dbReference type="SAM" id="Phobius"/>
    </source>
</evidence>
<feature type="transmembrane region" description="Helical" evidence="1">
    <location>
        <begin position="113"/>
        <end position="138"/>
    </location>
</feature>
<dbReference type="RefSeq" id="WP_025251860.1">
    <property type="nucleotide sequence ID" value="NZ_CP004353.1"/>
</dbReference>
<dbReference type="KEGG" id="cvt:B843_02030"/>
<accession>W5Y5M1</accession>
<dbReference type="STRING" id="1224164.B843_02030"/>
<evidence type="ECO:0000313" key="2">
    <source>
        <dbReference type="EMBL" id="AHI21798.1"/>
    </source>
</evidence>
<dbReference type="PATRIC" id="fig|1224164.3.peg.396"/>
<sequence>MNQIPDYRPEGIRRRAHQLALFLYACALVGCLGMVVGAGLNDRTIDADPGRALAKVTDVSRLRTTVEFQDEDGIYHSPPTGLLYPTGLGEGQRVWVTYAKSNPDLVKVEGRKWTLSLIPAGSTAAAATIVFLVIWWLTSKLTRAYIARRGKLQQAASHSEIRIKLQ</sequence>
<keyword evidence="1" id="KW-1133">Transmembrane helix</keyword>
<keyword evidence="3" id="KW-1185">Reference proteome</keyword>
<gene>
    <name evidence="2" type="ORF">B843_02030</name>
</gene>